<dbReference type="InterPro" id="IPR036514">
    <property type="entry name" value="SGNH_hydro_sf"/>
</dbReference>
<protein>
    <recommendedName>
        <fullName evidence="4">SGNH/GDSL hydrolase family protein</fullName>
    </recommendedName>
</protein>
<evidence type="ECO:0008006" key="4">
    <source>
        <dbReference type="Google" id="ProtNLM"/>
    </source>
</evidence>
<reference evidence="2 3" key="1">
    <citation type="submission" date="2018-11" db="EMBL/GenBank/DDBJ databases">
        <title>Whole genome sequence of Streptomyces paromomycinus NBRC 15454(T).</title>
        <authorList>
            <person name="Komaki H."/>
            <person name="Tamura T."/>
        </authorList>
    </citation>
    <scope>NUCLEOTIDE SEQUENCE [LARGE SCALE GENOMIC DNA]</scope>
    <source>
        <strain evidence="2 3">NBRC 15454</strain>
    </source>
</reference>
<evidence type="ECO:0000256" key="1">
    <source>
        <dbReference type="SAM" id="MobiDB-lite"/>
    </source>
</evidence>
<gene>
    <name evidence="2" type="ORF">GKJPGBOP_08085</name>
</gene>
<name>A0A401WG81_STREY</name>
<sequence length="322" mass="33992">MTQRWVVPLLGVLALALVGALGWSVVFASDPTDTPSGPRPAATARAPGGSASTPPPDGAAESATPGPPARAVPAIYLGDSLAMESQQALAERLHATGRVTLHSAPHSGTTLCDYLTAWRGKSLVPAGDKAAALVRTVRPRVVILQFWGNAWGYTPCMAGATYGTAGYYDRYAADARALTEEITAAARASGLARPKIVWASQAPDAFHPDRVRRVNAVYAARAAASGDLYADAGRTLSPAADRYRWTRQLPCDAYERAHPAYCTHPAPGGGITDLHRTDDALHFCLAPTTTTPRPCPVRSPGIDRFARAVTATVDDWLRSTAD</sequence>
<dbReference type="SUPFAM" id="SSF52266">
    <property type="entry name" value="SGNH hydrolase"/>
    <property type="match status" value="1"/>
</dbReference>
<organism evidence="2 3">
    <name type="scientific">Streptomyces paromomycinus</name>
    <name type="common">Streptomyces rimosus subsp. paromomycinus</name>
    <dbReference type="NCBI Taxonomy" id="92743"/>
    <lineage>
        <taxon>Bacteria</taxon>
        <taxon>Bacillati</taxon>
        <taxon>Actinomycetota</taxon>
        <taxon>Actinomycetes</taxon>
        <taxon>Kitasatosporales</taxon>
        <taxon>Streptomycetaceae</taxon>
        <taxon>Streptomyces</taxon>
    </lineage>
</organism>
<dbReference type="EMBL" id="BHZD01000001">
    <property type="protein sequence ID" value="GCD48288.1"/>
    <property type="molecule type" value="Genomic_DNA"/>
</dbReference>
<dbReference type="RefSeq" id="WP_125058232.1">
    <property type="nucleotide sequence ID" value="NZ_BHZD01000001.1"/>
</dbReference>
<proteinExistence type="predicted"/>
<dbReference type="Proteomes" id="UP000286746">
    <property type="component" value="Unassembled WGS sequence"/>
</dbReference>
<dbReference type="AlphaFoldDB" id="A0A401WG81"/>
<accession>A0A401WG81</accession>
<feature type="compositionally biased region" description="Low complexity" evidence="1">
    <location>
        <begin position="34"/>
        <end position="52"/>
    </location>
</feature>
<feature type="region of interest" description="Disordered" evidence="1">
    <location>
        <begin position="31"/>
        <end position="68"/>
    </location>
</feature>
<comment type="caution">
    <text evidence="2">The sequence shown here is derived from an EMBL/GenBank/DDBJ whole genome shotgun (WGS) entry which is preliminary data.</text>
</comment>
<keyword evidence="3" id="KW-1185">Reference proteome</keyword>
<evidence type="ECO:0000313" key="3">
    <source>
        <dbReference type="Proteomes" id="UP000286746"/>
    </source>
</evidence>
<evidence type="ECO:0000313" key="2">
    <source>
        <dbReference type="EMBL" id="GCD48288.1"/>
    </source>
</evidence>
<dbReference type="Gene3D" id="3.40.50.1110">
    <property type="entry name" value="SGNH hydrolase"/>
    <property type="match status" value="1"/>
</dbReference>